<gene>
    <name evidence="2" type="ORF">ENS29_13615</name>
</gene>
<accession>A0A7C4RTN6</accession>
<dbReference type="EMBL" id="DSUH01000313">
    <property type="protein sequence ID" value="HGU33868.1"/>
    <property type="molecule type" value="Genomic_DNA"/>
</dbReference>
<evidence type="ECO:0000259" key="1">
    <source>
        <dbReference type="Pfam" id="PF25917"/>
    </source>
</evidence>
<name>A0A7C4RTN6_9BACT</name>
<protein>
    <submittedName>
        <fullName evidence="2">HlyD family secretion protein</fullName>
    </submittedName>
</protein>
<feature type="domain" description="Multidrug resistance protein MdtA-like barrel-sandwich hybrid" evidence="1">
    <location>
        <begin position="59"/>
        <end position="199"/>
    </location>
</feature>
<reference evidence="2" key="1">
    <citation type="journal article" date="2020" name="mSystems">
        <title>Genome- and Community-Level Interaction Insights into Carbon Utilization and Element Cycling Functions of Hydrothermarchaeota in Hydrothermal Sediment.</title>
        <authorList>
            <person name="Zhou Z."/>
            <person name="Liu Y."/>
            <person name="Xu W."/>
            <person name="Pan J."/>
            <person name="Luo Z.H."/>
            <person name="Li M."/>
        </authorList>
    </citation>
    <scope>NUCLEOTIDE SEQUENCE [LARGE SCALE GENOMIC DNA]</scope>
    <source>
        <strain evidence="2">SpSt-477</strain>
    </source>
</reference>
<comment type="caution">
    <text evidence="2">The sequence shown here is derived from an EMBL/GenBank/DDBJ whole genome shotgun (WGS) entry which is preliminary data.</text>
</comment>
<dbReference type="PANTHER" id="PTHR30469">
    <property type="entry name" value="MULTIDRUG RESISTANCE PROTEIN MDTA"/>
    <property type="match status" value="1"/>
</dbReference>
<dbReference type="AlphaFoldDB" id="A0A7C4RTN6"/>
<dbReference type="Pfam" id="PF25917">
    <property type="entry name" value="BSH_RND"/>
    <property type="match status" value="1"/>
</dbReference>
<dbReference type="GO" id="GO:1990281">
    <property type="term" value="C:efflux pump complex"/>
    <property type="evidence" value="ECO:0007669"/>
    <property type="project" value="TreeGrafter"/>
</dbReference>
<dbReference type="Gene3D" id="2.40.50.100">
    <property type="match status" value="1"/>
</dbReference>
<organism evidence="2">
    <name type="scientific">Desulfatirhabdium butyrativorans</name>
    <dbReference type="NCBI Taxonomy" id="340467"/>
    <lineage>
        <taxon>Bacteria</taxon>
        <taxon>Pseudomonadati</taxon>
        <taxon>Thermodesulfobacteriota</taxon>
        <taxon>Desulfobacteria</taxon>
        <taxon>Desulfobacterales</taxon>
        <taxon>Desulfatirhabdiaceae</taxon>
        <taxon>Desulfatirhabdium</taxon>
    </lineage>
</organism>
<evidence type="ECO:0000313" key="2">
    <source>
        <dbReference type="EMBL" id="HGU33868.1"/>
    </source>
</evidence>
<sequence>MKPRVVIGILLLMAVLMVGITYVRVSLLKSGAPAEPARTPSVADAPIRVYGRVEPLGREVFVGPVQPGRVSRIWVEEGQDVSVGMVLCEIDSDVPRQVLQIAIARVGELQAKLDMVLDELQRKQKLLPDRAVAEIEVSQKHLEAQMLRKQIVTAEAEVEWRRRELETYVLRSPIDGRLYKLDVRLGEYLTPQDAQRIVIGKHRKQVRLFVEAFWADKVAVGDRFHARDAETLRSLGNGSITYVAAYTGSRDFRTEDALERLDTKYGQAILELEGDIDIPLGSLVSCERLDERREN</sequence>
<dbReference type="Gene3D" id="2.40.30.170">
    <property type="match status" value="1"/>
</dbReference>
<dbReference type="GO" id="GO:0015562">
    <property type="term" value="F:efflux transmembrane transporter activity"/>
    <property type="evidence" value="ECO:0007669"/>
    <property type="project" value="TreeGrafter"/>
</dbReference>
<dbReference type="Gene3D" id="1.10.287.470">
    <property type="entry name" value="Helix hairpin bin"/>
    <property type="match status" value="1"/>
</dbReference>
<dbReference type="PANTHER" id="PTHR30469:SF15">
    <property type="entry name" value="HLYD FAMILY OF SECRETION PROTEINS"/>
    <property type="match status" value="1"/>
</dbReference>
<dbReference type="InterPro" id="IPR058625">
    <property type="entry name" value="MdtA-like_BSH"/>
</dbReference>
<proteinExistence type="predicted"/>
<dbReference type="SUPFAM" id="SSF111369">
    <property type="entry name" value="HlyD-like secretion proteins"/>
    <property type="match status" value="1"/>
</dbReference>